<keyword evidence="5" id="KW-0413">Isomerase</keyword>
<feature type="signal peptide" evidence="2">
    <location>
        <begin position="1"/>
        <end position="26"/>
    </location>
</feature>
<organism evidence="5 6">
    <name type="scientific">Plasmodium ovale wallikeri</name>
    <dbReference type="NCBI Taxonomy" id="864142"/>
    <lineage>
        <taxon>Eukaryota</taxon>
        <taxon>Sar</taxon>
        <taxon>Alveolata</taxon>
        <taxon>Apicomplexa</taxon>
        <taxon>Aconoidasida</taxon>
        <taxon>Haemosporida</taxon>
        <taxon>Plasmodiidae</taxon>
        <taxon>Plasmodium</taxon>
        <taxon>Plasmodium (Plasmodium)</taxon>
    </lineage>
</organism>
<dbReference type="InterPro" id="IPR036249">
    <property type="entry name" value="Thioredoxin-like_sf"/>
</dbReference>
<reference evidence="5" key="1">
    <citation type="submission" date="2016-05" db="EMBL/GenBank/DDBJ databases">
        <authorList>
            <person name="Lavstsen T."/>
            <person name="Jespersen J.S."/>
        </authorList>
    </citation>
    <scope>NUCLEOTIDE SEQUENCE [LARGE SCALE GENOMIC DNA]</scope>
</reference>
<dbReference type="InterPro" id="IPR013766">
    <property type="entry name" value="Thioredoxin_domain"/>
</dbReference>
<gene>
    <name evidence="4" type="ORF">POVWA1_017430</name>
    <name evidence="5" type="ORF">POVWA2_017320</name>
</gene>
<feature type="domain" description="Thioredoxin" evidence="3">
    <location>
        <begin position="395"/>
        <end position="479"/>
    </location>
</feature>
<dbReference type="GO" id="GO:0005783">
    <property type="term" value="C:endoplasmic reticulum"/>
    <property type="evidence" value="ECO:0007669"/>
    <property type="project" value="TreeGrafter"/>
</dbReference>
<proteinExistence type="inferred from homology"/>
<dbReference type="Gene3D" id="3.40.30.10">
    <property type="entry name" value="Glutaredoxin"/>
    <property type="match status" value="2"/>
</dbReference>
<evidence type="ECO:0000259" key="3">
    <source>
        <dbReference type="Pfam" id="PF00085"/>
    </source>
</evidence>
<dbReference type="Proteomes" id="UP000078555">
    <property type="component" value="Unassembled WGS sequence"/>
</dbReference>
<keyword evidence="7" id="KW-1185">Reference proteome</keyword>
<evidence type="ECO:0000313" key="4">
    <source>
        <dbReference type="EMBL" id="SBT33497.1"/>
    </source>
</evidence>
<dbReference type="SUPFAM" id="SSF52833">
    <property type="entry name" value="Thioredoxin-like"/>
    <property type="match status" value="2"/>
</dbReference>
<name>A0A1A8YQM9_PLAOA</name>
<comment type="similarity">
    <text evidence="1">Belongs to the protein disulfide isomerase family.</text>
</comment>
<feature type="domain" description="Thioredoxin" evidence="3">
    <location>
        <begin position="58"/>
        <end position="143"/>
    </location>
</feature>
<sequence>MKVRCTSPFCIYIFVLFFFLLKLDNCEIWEGISDEEAKNVKHLTHDVELQIYSQHTLNCVALFCNNTEKKCKNVYKEFVKASNEVEGYDVTFAYIDTLKLKKTAENFEINDVPKILIFKDYDAEKGYTFNKKYTKENIIEWLKLPPIPSVEVMDRNNVDKYVEMQKKKGYACIIAYCIKNSDNAHKFIHFGETHKIPNLSVGLTYVEKDEESKIDILNGPGSTVPNDLIKYNDTYKPDSNLWTSEQIFNFANGYMEQFPVNINYNRKGNKPEKGEIYFYLYSHPGGYSDSLYAQLYNIIKENPKIKFVFPQREEMLELFGLDKTGNFLCLLDYRDSSIDVLYNLLRPKKYIREVGENIKPEDVSSLIDDFYNNKIAQFKKSQKPVKRREKEKYQILCSDNFESFVFDPEKVVLIFYHVEGCKECKPLFFFWESVANHFHLEYQNDQVLVATMDAKLNDMVDQSVNFYPSVAIYPKGDNKLKRRKFLFFPIKLETLIDLVDEMLEGATEEDDL</sequence>
<dbReference type="Pfam" id="PF00085">
    <property type="entry name" value="Thioredoxin"/>
    <property type="match status" value="2"/>
</dbReference>
<dbReference type="PANTHER" id="PTHR18929">
    <property type="entry name" value="PROTEIN DISULFIDE ISOMERASE"/>
    <property type="match status" value="1"/>
</dbReference>
<evidence type="ECO:0000313" key="6">
    <source>
        <dbReference type="Proteomes" id="UP000078550"/>
    </source>
</evidence>
<evidence type="ECO:0000313" key="5">
    <source>
        <dbReference type="EMBL" id="SBT33933.1"/>
    </source>
</evidence>
<accession>A0A1A8YQM9</accession>
<evidence type="ECO:0000256" key="2">
    <source>
        <dbReference type="SAM" id="SignalP"/>
    </source>
</evidence>
<dbReference type="Proteomes" id="UP000078550">
    <property type="component" value="Unassembled WGS sequence"/>
</dbReference>
<dbReference type="EMBL" id="FLRE01000068">
    <property type="protein sequence ID" value="SBT33933.1"/>
    <property type="molecule type" value="Genomic_DNA"/>
</dbReference>
<dbReference type="GO" id="GO:0006457">
    <property type="term" value="P:protein folding"/>
    <property type="evidence" value="ECO:0007669"/>
    <property type="project" value="TreeGrafter"/>
</dbReference>
<evidence type="ECO:0000256" key="1">
    <source>
        <dbReference type="ARBA" id="ARBA00006347"/>
    </source>
</evidence>
<protein>
    <submittedName>
        <fullName evidence="5">Protein disulfide isomerase, putative</fullName>
    </submittedName>
</protein>
<dbReference type="AlphaFoldDB" id="A0A1A8YQM9"/>
<dbReference type="PANTHER" id="PTHR18929:SF243">
    <property type="entry name" value="PROTEIN DISULFIDE ISOMERASE"/>
    <property type="match status" value="1"/>
</dbReference>
<keyword evidence="2" id="KW-0732">Signal</keyword>
<dbReference type="EMBL" id="FLRD01000057">
    <property type="protein sequence ID" value="SBT33497.1"/>
    <property type="molecule type" value="Genomic_DNA"/>
</dbReference>
<dbReference type="GO" id="GO:0034976">
    <property type="term" value="P:response to endoplasmic reticulum stress"/>
    <property type="evidence" value="ECO:0007669"/>
    <property type="project" value="TreeGrafter"/>
</dbReference>
<feature type="chain" id="PRO_5015059907" evidence="2">
    <location>
        <begin position="27"/>
        <end position="512"/>
    </location>
</feature>
<evidence type="ECO:0000313" key="7">
    <source>
        <dbReference type="Proteomes" id="UP000078555"/>
    </source>
</evidence>
<dbReference type="GO" id="GO:0003756">
    <property type="term" value="F:protein disulfide isomerase activity"/>
    <property type="evidence" value="ECO:0007669"/>
    <property type="project" value="TreeGrafter"/>
</dbReference>
<reference evidence="6 7" key="2">
    <citation type="submission" date="2016-05" db="EMBL/GenBank/DDBJ databases">
        <authorList>
            <person name="Naeem Raeece"/>
        </authorList>
    </citation>
    <scope>NUCLEOTIDE SEQUENCE [LARGE SCALE GENOMIC DNA]</scope>
</reference>